<keyword evidence="6" id="KW-0378">Hydrolase</keyword>
<dbReference type="SUPFAM" id="SSF90123">
    <property type="entry name" value="ABC transporter transmembrane region"/>
    <property type="match status" value="1"/>
</dbReference>
<sequence length="708" mass="80553">MSLSKYFELAKRLQLNQDRIIGGLVVATAVYYVGRNALKKRTRSSESLAKRGTASGELSTPKQSRAIHVNAEFYKQLKQLLRIVIPRIWSKQSGILFLHTLSLISRTFLSIYVAQLDGEIVKTIVERDTWAFIKRLSLWLGIAIPATFINSLIRFLECKLALAMRTRLVDHAYEKYFDNQIYYRVSNLDGRLVNVDQCLTEDINTFTSSLAHLYSHLTKPMLDVALISYTLRSNAVKKGASSNMPGLLGLIVIYITGKVLRAVSPKFGKLVAEEARRKGYLRFIHSRIIANAEEIAFYGGHKIEKKILRQSYRSLAEQMNTIFWKKLWYIQLEQFLMKYIWSSSGLVMVAVPIITTQARRPDGSLYDDDPDGGVSERTQAFTTARNLLVAAADAIERMMSSYKEITELAGYTSRVSQMFDVFDDMKKGKYVRNIVTTKQPKHLKVDGPLTPKAIVIDTDYDIIVEDLPVITPNGDIVVTSLSFKMEPGMHLLISGPNGCGKSSLFRILSGLWPAYGGKLMKPKPITMYYIPQRPYMSIGTLRDQVIYPDTKDEMIQKRWTDSDLENILSIVHLQAIVIREGGWDAVCDWKDVLSGGEKQRMGMARILHKPHFALLDECTSAVSIDVESQIYQTVKDYGITLLTITHRPSLWKFHTHLLQFDGEGGWRFEQLDMGTRLSLNEEKQKLEVQLSGITKMQERLSETVQYPR</sequence>
<evidence type="ECO:0000256" key="2">
    <source>
        <dbReference type="ARBA" id="ARBA00008575"/>
    </source>
</evidence>
<evidence type="ECO:0000256" key="5">
    <source>
        <dbReference type="ARBA" id="ARBA00022741"/>
    </source>
</evidence>
<evidence type="ECO:0000256" key="8">
    <source>
        <dbReference type="ARBA" id="ARBA00022967"/>
    </source>
</evidence>
<keyword evidence="4 12" id="KW-0812">Transmembrane</keyword>
<dbReference type="CDD" id="cd03223">
    <property type="entry name" value="ABCD_peroxisomal_ALDP"/>
    <property type="match status" value="1"/>
</dbReference>
<dbReference type="Pfam" id="PF06472">
    <property type="entry name" value="ABC_membrane_2"/>
    <property type="match status" value="1"/>
</dbReference>
<name>A0AAD9MWI7_9ANNE</name>
<dbReference type="GO" id="GO:0140359">
    <property type="term" value="F:ABC-type transporter activity"/>
    <property type="evidence" value="ECO:0007669"/>
    <property type="project" value="InterPro"/>
</dbReference>
<keyword evidence="11" id="KW-0576">Peroxisome</keyword>
<dbReference type="GO" id="GO:0016887">
    <property type="term" value="F:ATP hydrolysis activity"/>
    <property type="evidence" value="ECO:0007669"/>
    <property type="project" value="InterPro"/>
</dbReference>
<evidence type="ECO:0000313" key="15">
    <source>
        <dbReference type="EMBL" id="KAK2146426.1"/>
    </source>
</evidence>
<dbReference type="InterPro" id="IPR011527">
    <property type="entry name" value="ABC1_TM_dom"/>
</dbReference>
<keyword evidence="16" id="KW-1185">Reference proteome</keyword>
<dbReference type="Gene3D" id="3.40.50.300">
    <property type="entry name" value="P-loop containing nucleotide triphosphate hydrolases"/>
    <property type="match status" value="1"/>
</dbReference>
<dbReference type="GO" id="GO:0007031">
    <property type="term" value="P:peroxisome organization"/>
    <property type="evidence" value="ECO:0007669"/>
    <property type="project" value="TreeGrafter"/>
</dbReference>
<evidence type="ECO:0000259" key="14">
    <source>
        <dbReference type="PROSITE" id="PS50929"/>
    </source>
</evidence>
<evidence type="ECO:0000256" key="1">
    <source>
        <dbReference type="ARBA" id="ARBA00004585"/>
    </source>
</evidence>
<evidence type="ECO:0000313" key="16">
    <source>
        <dbReference type="Proteomes" id="UP001208570"/>
    </source>
</evidence>
<evidence type="ECO:0000256" key="7">
    <source>
        <dbReference type="ARBA" id="ARBA00022840"/>
    </source>
</evidence>
<accession>A0AAD9MWI7</accession>
<dbReference type="GO" id="GO:0005778">
    <property type="term" value="C:peroxisomal membrane"/>
    <property type="evidence" value="ECO:0007669"/>
    <property type="project" value="UniProtKB-SubCell"/>
</dbReference>
<feature type="transmembrane region" description="Helical" evidence="12">
    <location>
        <begin position="20"/>
        <end position="38"/>
    </location>
</feature>
<dbReference type="GO" id="GO:0005524">
    <property type="term" value="F:ATP binding"/>
    <property type="evidence" value="ECO:0007669"/>
    <property type="project" value="UniProtKB-KW"/>
</dbReference>
<dbReference type="PROSITE" id="PS00211">
    <property type="entry name" value="ABC_TRANSPORTER_1"/>
    <property type="match status" value="1"/>
</dbReference>
<evidence type="ECO:0000256" key="12">
    <source>
        <dbReference type="SAM" id="Phobius"/>
    </source>
</evidence>
<reference evidence="15" key="1">
    <citation type="journal article" date="2023" name="Mol. Biol. Evol.">
        <title>Third-Generation Sequencing Reveals the Adaptive Role of the Epigenome in Three Deep-Sea Polychaetes.</title>
        <authorList>
            <person name="Perez M."/>
            <person name="Aroh O."/>
            <person name="Sun Y."/>
            <person name="Lan Y."/>
            <person name="Juniper S.K."/>
            <person name="Young C.R."/>
            <person name="Angers B."/>
            <person name="Qian P.Y."/>
        </authorList>
    </citation>
    <scope>NUCLEOTIDE SEQUENCE</scope>
    <source>
        <strain evidence="15">P08H-3</strain>
    </source>
</reference>
<dbReference type="InterPro" id="IPR050835">
    <property type="entry name" value="ABC_transporter_sub-D"/>
</dbReference>
<feature type="domain" description="ABC transporter" evidence="13">
    <location>
        <begin position="462"/>
        <end position="698"/>
    </location>
</feature>
<keyword evidence="10 12" id="KW-0472">Membrane</keyword>
<dbReference type="InterPro" id="IPR027417">
    <property type="entry name" value="P-loop_NTPase"/>
</dbReference>
<dbReference type="GO" id="GO:0042760">
    <property type="term" value="P:very long-chain fatty acid catabolic process"/>
    <property type="evidence" value="ECO:0007669"/>
    <property type="project" value="TreeGrafter"/>
</dbReference>
<dbReference type="GO" id="GO:0015910">
    <property type="term" value="P:long-chain fatty acid import into peroxisome"/>
    <property type="evidence" value="ECO:0007669"/>
    <property type="project" value="TreeGrafter"/>
</dbReference>
<evidence type="ECO:0000259" key="13">
    <source>
        <dbReference type="PROSITE" id="PS50893"/>
    </source>
</evidence>
<dbReference type="SUPFAM" id="SSF52540">
    <property type="entry name" value="P-loop containing nucleoside triphosphate hydrolases"/>
    <property type="match status" value="1"/>
</dbReference>
<evidence type="ECO:0000256" key="9">
    <source>
        <dbReference type="ARBA" id="ARBA00022989"/>
    </source>
</evidence>
<keyword evidence="5" id="KW-0547">Nucleotide-binding</keyword>
<keyword evidence="8" id="KW-1278">Translocase</keyword>
<dbReference type="Proteomes" id="UP001208570">
    <property type="component" value="Unassembled WGS sequence"/>
</dbReference>
<comment type="similarity">
    <text evidence="2">Belongs to the ABC transporter superfamily. ABCD family. Peroxisomal fatty acyl CoA transporter (TC 3.A.1.203) subfamily.</text>
</comment>
<feature type="transmembrane region" description="Helical" evidence="12">
    <location>
        <begin position="136"/>
        <end position="156"/>
    </location>
</feature>
<dbReference type="PANTHER" id="PTHR11384:SF67">
    <property type="entry name" value="ATP-BINDING CASSETTE SUB-FAMILY D MEMBER 1"/>
    <property type="match status" value="1"/>
</dbReference>
<dbReference type="PROSITE" id="PS50893">
    <property type="entry name" value="ABC_TRANSPORTER_2"/>
    <property type="match status" value="1"/>
</dbReference>
<dbReference type="InterPro" id="IPR003439">
    <property type="entry name" value="ABC_transporter-like_ATP-bd"/>
</dbReference>
<dbReference type="PANTHER" id="PTHR11384">
    <property type="entry name" value="ATP-BINDING CASSETTE, SUB-FAMILY D MEMBER"/>
    <property type="match status" value="1"/>
</dbReference>
<dbReference type="InterPro" id="IPR003593">
    <property type="entry name" value="AAA+_ATPase"/>
</dbReference>
<proteinExistence type="inferred from homology"/>
<evidence type="ECO:0000256" key="4">
    <source>
        <dbReference type="ARBA" id="ARBA00022692"/>
    </source>
</evidence>
<dbReference type="Gene3D" id="1.20.1560.10">
    <property type="entry name" value="ABC transporter type 1, transmembrane domain"/>
    <property type="match status" value="1"/>
</dbReference>
<dbReference type="InterPro" id="IPR017871">
    <property type="entry name" value="ABC_transporter-like_CS"/>
</dbReference>
<evidence type="ECO:0000256" key="10">
    <source>
        <dbReference type="ARBA" id="ARBA00023136"/>
    </source>
</evidence>
<evidence type="ECO:0008006" key="17">
    <source>
        <dbReference type="Google" id="ProtNLM"/>
    </source>
</evidence>
<dbReference type="Pfam" id="PF00005">
    <property type="entry name" value="ABC_tran"/>
    <property type="match status" value="1"/>
</dbReference>
<dbReference type="InterPro" id="IPR036640">
    <property type="entry name" value="ABC1_TM_sf"/>
</dbReference>
<evidence type="ECO:0000256" key="6">
    <source>
        <dbReference type="ARBA" id="ARBA00022801"/>
    </source>
</evidence>
<dbReference type="PROSITE" id="PS50929">
    <property type="entry name" value="ABC_TM1F"/>
    <property type="match status" value="1"/>
</dbReference>
<comment type="caution">
    <text evidence="15">The sequence shown here is derived from an EMBL/GenBank/DDBJ whole genome shotgun (WGS) entry which is preliminary data.</text>
</comment>
<dbReference type="SMART" id="SM00382">
    <property type="entry name" value="AAA"/>
    <property type="match status" value="1"/>
</dbReference>
<evidence type="ECO:0000256" key="3">
    <source>
        <dbReference type="ARBA" id="ARBA00022448"/>
    </source>
</evidence>
<keyword evidence="7" id="KW-0067">ATP-binding</keyword>
<keyword evidence="3" id="KW-0813">Transport</keyword>
<organism evidence="15 16">
    <name type="scientific">Paralvinella palmiformis</name>
    <dbReference type="NCBI Taxonomy" id="53620"/>
    <lineage>
        <taxon>Eukaryota</taxon>
        <taxon>Metazoa</taxon>
        <taxon>Spiralia</taxon>
        <taxon>Lophotrochozoa</taxon>
        <taxon>Annelida</taxon>
        <taxon>Polychaeta</taxon>
        <taxon>Sedentaria</taxon>
        <taxon>Canalipalpata</taxon>
        <taxon>Terebellida</taxon>
        <taxon>Terebelliformia</taxon>
        <taxon>Alvinellidae</taxon>
        <taxon>Paralvinella</taxon>
    </lineage>
</organism>
<dbReference type="FunFam" id="3.40.50.300:FF:000800">
    <property type="entry name" value="ATP-binding cassette sub-family D member 1"/>
    <property type="match status" value="1"/>
</dbReference>
<keyword evidence="9 12" id="KW-1133">Transmembrane helix</keyword>
<evidence type="ECO:0000256" key="11">
    <source>
        <dbReference type="ARBA" id="ARBA00023140"/>
    </source>
</evidence>
<dbReference type="EMBL" id="JAODUP010000609">
    <property type="protein sequence ID" value="KAK2146426.1"/>
    <property type="molecule type" value="Genomic_DNA"/>
</dbReference>
<dbReference type="GO" id="GO:0006635">
    <property type="term" value="P:fatty acid beta-oxidation"/>
    <property type="evidence" value="ECO:0007669"/>
    <property type="project" value="TreeGrafter"/>
</dbReference>
<protein>
    <recommendedName>
        <fullName evidence="17">ATP-binding cassette sub-family D member 2</fullName>
    </recommendedName>
</protein>
<comment type="subcellular location">
    <subcellularLocation>
        <location evidence="1">Peroxisome membrane</location>
        <topology evidence="1">Multi-pass membrane protein</topology>
    </subcellularLocation>
</comment>
<gene>
    <name evidence="15" type="ORF">LSH36_609g01074</name>
</gene>
<dbReference type="AlphaFoldDB" id="A0AAD9MWI7"/>
<dbReference type="GO" id="GO:0005324">
    <property type="term" value="F:long-chain fatty acid transmembrane transporter activity"/>
    <property type="evidence" value="ECO:0007669"/>
    <property type="project" value="TreeGrafter"/>
</dbReference>
<feature type="domain" description="ABC transmembrane type-1" evidence="14">
    <location>
        <begin position="97"/>
        <end position="337"/>
    </location>
</feature>